<name>A0AAV4UKU0_CAEEX</name>
<feature type="non-terminal residue" evidence="1">
    <location>
        <position position="38"/>
    </location>
</feature>
<comment type="caution">
    <text evidence="1">The sequence shown here is derived from an EMBL/GenBank/DDBJ whole genome shotgun (WGS) entry which is preliminary data.</text>
</comment>
<reference evidence="1 2" key="1">
    <citation type="submission" date="2021-06" db="EMBL/GenBank/DDBJ databases">
        <title>Caerostris extrusa draft genome.</title>
        <authorList>
            <person name="Kono N."/>
            <person name="Arakawa K."/>
        </authorList>
    </citation>
    <scope>NUCLEOTIDE SEQUENCE [LARGE SCALE GENOMIC DNA]</scope>
</reference>
<sequence length="38" mass="4174">MAFAGHRRKLAKSVFTYHHSGLLGSERICFGSLSHVTA</sequence>
<evidence type="ECO:0000313" key="2">
    <source>
        <dbReference type="Proteomes" id="UP001054945"/>
    </source>
</evidence>
<evidence type="ECO:0000313" key="1">
    <source>
        <dbReference type="EMBL" id="GIY58347.1"/>
    </source>
</evidence>
<dbReference type="Proteomes" id="UP001054945">
    <property type="component" value="Unassembled WGS sequence"/>
</dbReference>
<dbReference type="AlphaFoldDB" id="A0AAV4UKU0"/>
<dbReference type="EMBL" id="BPLR01013048">
    <property type="protein sequence ID" value="GIY58347.1"/>
    <property type="molecule type" value="Genomic_DNA"/>
</dbReference>
<gene>
    <name evidence="1" type="ORF">CEXT_462241</name>
</gene>
<proteinExistence type="predicted"/>
<accession>A0AAV4UKU0</accession>
<protein>
    <submittedName>
        <fullName evidence="1">Uncharacterized protein</fullName>
    </submittedName>
</protein>
<organism evidence="1 2">
    <name type="scientific">Caerostris extrusa</name>
    <name type="common">Bark spider</name>
    <name type="synonym">Caerostris bankana</name>
    <dbReference type="NCBI Taxonomy" id="172846"/>
    <lineage>
        <taxon>Eukaryota</taxon>
        <taxon>Metazoa</taxon>
        <taxon>Ecdysozoa</taxon>
        <taxon>Arthropoda</taxon>
        <taxon>Chelicerata</taxon>
        <taxon>Arachnida</taxon>
        <taxon>Araneae</taxon>
        <taxon>Araneomorphae</taxon>
        <taxon>Entelegynae</taxon>
        <taxon>Araneoidea</taxon>
        <taxon>Araneidae</taxon>
        <taxon>Caerostris</taxon>
    </lineage>
</organism>
<keyword evidence="2" id="KW-1185">Reference proteome</keyword>